<evidence type="ECO:0000256" key="7">
    <source>
        <dbReference type="SAM" id="Phobius"/>
    </source>
</evidence>
<evidence type="ECO:0000256" key="3">
    <source>
        <dbReference type="ARBA" id="ARBA00022475"/>
    </source>
</evidence>
<dbReference type="InterPro" id="IPR002191">
    <property type="entry name" value="Bac_export_3"/>
</dbReference>
<dbReference type="PANTHER" id="PTHR34040">
    <property type="entry name" value="FLAGELLAR BIOSYNTHETIC PROTEIN FLIQ"/>
    <property type="match status" value="1"/>
</dbReference>
<dbReference type="PRINTS" id="PR00952">
    <property type="entry name" value="TYPE3IMQPROT"/>
</dbReference>
<feature type="transmembrane region" description="Helical" evidence="7">
    <location>
        <begin position="12"/>
        <end position="36"/>
    </location>
</feature>
<keyword evidence="8" id="KW-0282">Flagellum</keyword>
<dbReference type="Pfam" id="PF01313">
    <property type="entry name" value="Bac_export_3"/>
    <property type="match status" value="1"/>
</dbReference>
<protein>
    <submittedName>
        <fullName evidence="8">Flagellar biosynthetic protein FliQ</fullName>
    </submittedName>
</protein>
<keyword evidence="9" id="KW-1185">Reference proteome</keyword>
<dbReference type="Proteomes" id="UP001430193">
    <property type="component" value="Unassembled WGS sequence"/>
</dbReference>
<keyword evidence="4 7" id="KW-0812">Transmembrane</keyword>
<dbReference type="PANTHER" id="PTHR34040:SF2">
    <property type="entry name" value="FLAGELLAR BIOSYNTHETIC PROTEIN FLIQ"/>
    <property type="match status" value="1"/>
</dbReference>
<feature type="transmembrane region" description="Helical" evidence="7">
    <location>
        <begin position="73"/>
        <end position="92"/>
    </location>
</feature>
<comment type="subcellular location">
    <subcellularLocation>
        <location evidence="1">Cell membrane</location>
        <topology evidence="1">Multi-pass membrane protein</topology>
    </subcellularLocation>
</comment>
<evidence type="ECO:0000256" key="4">
    <source>
        <dbReference type="ARBA" id="ARBA00022692"/>
    </source>
</evidence>
<sequence length="93" mass="9820">MDSSQIVLASFKIIMLATAPVLLVAMVVGILVGLVQSVVQVQDQTVSYVLKLAAVCVTLLASAHWIMRQISGLFDLILGAVPAAGYVALVWLP</sequence>
<keyword evidence="6 7" id="KW-0472">Membrane</keyword>
<keyword evidence="8" id="KW-0966">Cell projection</keyword>
<evidence type="ECO:0000313" key="8">
    <source>
        <dbReference type="EMBL" id="MBM7128490.1"/>
    </source>
</evidence>
<organism evidence="8 9">
    <name type="scientific">Dyella mobilis</name>
    <dbReference type="NCBI Taxonomy" id="1849582"/>
    <lineage>
        <taxon>Bacteria</taxon>
        <taxon>Pseudomonadati</taxon>
        <taxon>Pseudomonadota</taxon>
        <taxon>Gammaproteobacteria</taxon>
        <taxon>Lysobacterales</taxon>
        <taxon>Rhodanobacteraceae</taxon>
        <taxon>Dyella</taxon>
    </lineage>
</organism>
<comment type="caution">
    <text evidence="8">The sequence shown here is derived from an EMBL/GenBank/DDBJ whole genome shotgun (WGS) entry which is preliminary data.</text>
</comment>
<feature type="transmembrane region" description="Helical" evidence="7">
    <location>
        <begin position="48"/>
        <end position="66"/>
    </location>
</feature>
<evidence type="ECO:0000256" key="5">
    <source>
        <dbReference type="ARBA" id="ARBA00022989"/>
    </source>
</evidence>
<keyword evidence="8" id="KW-0969">Cilium</keyword>
<evidence type="ECO:0000313" key="9">
    <source>
        <dbReference type="Proteomes" id="UP001430193"/>
    </source>
</evidence>
<evidence type="ECO:0000256" key="1">
    <source>
        <dbReference type="ARBA" id="ARBA00004651"/>
    </source>
</evidence>
<proteinExistence type="inferred from homology"/>
<accession>A0ABS2KBD0</accession>
<gene>
    <name evidence="8" type="ORF">ISS99_03055</name>
</gene>
<evidence type="ECO:0000256" key="6">
    <source>
        <dbReference type="ARBA" id="ARBA00023136"/>
    </source>
</evidence>
<comment type="similarity">
    <text evidence="2">Belongs to the FliQ/MopD/SpaQ family.</text>
</comment>
<name>A0ABS2KBD0_9GAMM</name>
<evidence type="ECO:0000256" key="2">
    <source>
        <dbReference type="ARBA" id="ARBA00006156"/>
    </source>
</evidence>
<keyword evidence="3" id="KW-1003">Cell membrane</keyword>
<dbReference type="EMBL" id="JADIKF010000034">
    <property type="protein sequence ID" value="MBM7128490.1"/>
    <property type="molecule type" value="Genomic_DNA"/>
</dbReference>
<keyword evidence="5 7" id="KW-1133">Transmembrane helix</keyword>
<reference evidence="8" key="1">
    <citation type="submission" date="2020-10" db="EMBL/GenBank/DDBJ databases">
        <title>Phylogeny of dyella-like bacteria.</title>
        <authorList>
            <person name="Fu J."/>
        </authorList>
    </citation>
    <scope>NUCLEOTIDE SEQUENCE</scope>
    <source>
        <strain evidence="8">DHON07</strain>
    </source>
</reference>
<dbReference type="RefSeq" id="WP_204630114.1">
    <property type="nucleotide sequence ID" value="NZ_BSOC01000008.1"/>
</dbReference>